<accession>A0A3L6TRB6</accession>
<gene>
    <name evidence="2" type="ORF">C2845_PM01G23750</name>
</gene>
<dbReference type="Proteomes" id="UP000275267">
    <property type="component" value="Unassembled WGS sequence"/>
</dbReference>
<comment type="caution">
    <text evidence="2">The sequence shown here is derived from an EMBL/GenBank/DDBJ whole genome shotgun (WGS) entry which is preliminary data.</text>
</comment>
<dbReference type="EMBL" id="PQIB02000001">
    <property type="protein sequence ID" value="RLN41698.1"/>
    <property type="molecule type" value="Genomic_DNA"/>
</dbReference>
<keyword evidence="2" id="KW-0808">Transferase</keyword>
<dbReference type="OrthoDB" id="690390at2759"/>
<dbReference type="Pfam" id="PF10536">
    <property type="entry name" value="PMD"/>
    <property type="match status" value="1"/>
</dbReference>
<evidence type="ECO:0000259" key="1">
    <source>
        <dbReference type="Pfam" id="PF10536"/>
    </source>
</evidence>
<dbReference type="STRING" id="4540.A0A3L6TRB6"/>
<sequence>MLTGLDISSPDTPFDYLIKPTHQLEMKGIGGWKGYINRNLRTGTILEREHSAFLMMWLEKHLFCGRAVGPSSNTQALAEALSRGSVIPLGKHLLGSAYHMMHQISVKLSKGEPIGNPCGPWWFITLWLNLYMSKISQQQIETKTFPNFESEENPSVRRRCTSFGEAASVFPGCQFTTTQTTEYFRYFYNGFSEETTSWYPYQKTEPLFELPFYYDSTSNSFDNDLMDALIKPGILPANFFSGKDSPTYEFYNPSVAAR</sequence>
<dbReference type="InterPro" id="IPR019557">
    <property type="entry name" value="AminoTfrase-like_pln_mobile"/>
</dbReference>
<name>A0A3L6TRB6_PANMI</name>
<feature type="domain" description="Aminotransferase-like plant mobile" evidence="1">
    <location>
        <begin position="36"/>
        <end position="204"/>
    </location>
</feature>
<organism evidence="2 3">
    <name type="scientific">Panicum miliaceum</name>
    <name type="common">Proso millet</name>
    <name type="synonym">Broomcorn millet</name>
    <dbReference type="NCBI Taxonomy" id="4540"/>
    <lineage>
        <taxon>Eukaryota</taxon>
        <taxon>Viridiplantae</taxon>
        <taxon>Streptophyta</taxon>
        <taxon>Embryophyta</taxon>
        <taxon>Tracheophyta</taxon>
        <taxon>Spermatophyta</taxon>
        <taxon>Magnoliopsida</taxon>
        <taxon>Liliopsida</taxon>
        <taxon>Poales</taxon>
        <taxon>Poaceae</taxon>
        <taxon>PACMAD clade</taxon>
        <taxon>Panicoideae</taxon>
        <taxon>Panicodae</taxon>
        <taxon>Paniceae</taxon>
        <taxon>Panicinae</taxon>
        <taxon>Panicum</taxon>
        <taxon>Panicum sect. Panicum</taxon>
    </lineage>
</organism>
<evidence type="ECO:0000313" key="3">
    <source>
        <dbReference type="Proteomes" id="UP000275267"/>
    </source>
</evidence>
<dbReference type="AlphaFoldDB" id="A0A3L6TRB6"/>
<dbReference type="GO" id="GO:0008483">
    <property type="term" value="F:transaminase activity"/>
    <property type="evidence" value="ECO:0007669"/>
    <property type="project" value="UniProtKB-KW"/>
</dbReference>
<keyword evidence="3" id="KW-1185">Reference proteome</keyword>
<keyword evidence="2" id="KW-0032">Aminotransferase</keyword>
<proteinExistence type="predicted"/>
<evidence type="ECO:0000313" key="2">
    <source>
        <dbReference type="EMBL" id="RLN41698.1"/>
    </source>
</evidence>
<protein>
    <submittedName>
        <fullName evidence="2">Aminotransferase</fullName>
    </submittedName>
</protein>
<reference evidence="3" key="1">
    <citation type="journal article" date="2019" name="Nat. Commun.">
        <title>The genome of broomcorn millet.</title>
        <authorList>
            <person name="Zou C."/>
            <person name="Miki D."/>
            <person name="Li D."/>
            <person name="Tang Q."/>
            <person name="Xiao L."/>
            <person name="Rajput S."/>
            <person name="Deng P."/>
            <person name="Jia W."/>
            <person name="Huang R."/>
            <person name="Zhang M."/>
            <person name="Sun Y."/>
            <person name="Hu J."/>
            <person name="Fu X."/>
            <person name="Schnable P.S."/>
            <person name="Li F."/>
            <person name="Zhang H."/>
            <person name="Feng B."/>
            <person name="Zhu X."/>
            <person name="Liu R."/>
            <person name="Schnable J.C."/>
            <person name="Zhu J.-K."/>
            <person name="Zhang H."/>
        </authorList>
    </citation>
    <scope>NUCLEOTIDE SEQUENCE [LARGE SCALE GENOMIC DNA]</scope>
</reference>